<proteinExistence type="inferred from homology"/>
<gene>
    <name evidence="4" type="primary">Sb01g020160_2</name>
    <name evidence="4" type="ORF">Zm00014a_016686</name>
</gene>
<dbReference type="GO" id="GO:0009143">
    <property type="term" value="P:nucleoside triphosphate catabolic process"/>
    <property type="evidence" value="ECO:0007669"/>
    <property type="project" value="InterPro"/>
</dbReference>
<dbReference type="EMBL" id="NCVQ01000002">
    <property type="protein sequence ID" value="PWZ45160.1"/>
    <property type="molecule type" value="Genomic_DNA"/>
</dbReference>
<evidence type="ECO:0000313" key="4">
    <source>
        <dbReference type="EMBL" id="PWZ45160.1"/>
    </source>
</evidence>
<keyword evidence="2" id="KW-0378">Hydrolase</keyword>
<name>A0A3L6G9Q4_MAIZE</name>
<protein>
    <submittedName>
        <fullName evidence="4">Inosine triphosphate pyrophosphatase</fullName>
    </submittedName>
</protein>
<organism evidence="4 5">
    <name type="scientific">Zea mays</name>
    <name type="common">Maize</name>
    <dbReference type="NCBI Taxonomy" id="4577"/>
    <lineage>
        <taxon>Eukaryota</taxon>
        <taxon>Viridiplantae</taxon>
        <taxon>Streptophyta</taxon>
        <taxon>Embryophyta</taxon>
        <taxon>Tracheophyta</taxon>
        <taxon>Spermatophyta</taxon>
        <taxon>Magnoliopsida</taxon>
        <taxon>Liliopsida</taxon>
        <taxon>Poales</taxon>
        <taxon>Poaceae</taxon>
        <taxon>PACMAD clade</taxon>
        <taxon>Panicoideae</taxon>
        <taxon>Andropogonodae</taxon>
        <taxon>Andropogoneae</taxon>
        <taxon>Tripsacinae</taxon>
        <taxon>Zea</taxon>
    </lineage>
</organism>
<reference evidence="4 5" key="1">
    <citation type="journal article" date="2018" name="Nat. Genet.">
        <title>Extensive intraspecific gene order and gene structural variations between Mo17 and other maize genomes.</title>
        <authorList>
            <person name="Sun S."/>
            <person name="Zhou Y."/>
            <person name="Chen J."/>
            <person name="Shi J."/>
            <person name="Zhao H."/>
            <person name="Zhao H."/>
            <person name="Song W."/>
            <person name="Zhang M."/>
            <person name="Cui Y."/>
            <person name="Dong X."/>
            <person name="Liu H."/>
            <person name="Ma X."/>
            <person name="Jiao Y."/>
            <person name="Wang B."/>
            <person name="Wei X."/>
            <person name="Stein J.C."/>
            <person name="Glaubitz J.C."/>
            <person name="Lu F."/>
            <person name="Yu G."/>
            <person name="Liang C."/>
            <person name="Fengler K."/>
            <person name="Li B."/>
            <person name="Rafalski A."/>
            <person name="Schnable P.S."/>
            <person name="Ware D.H."/>
            <person name="Buckler E.S."/>
            <person name="Lai J."/>
        </authorList>
    </citation>
    <scope>NUCLEOTIDE SEQUENCE [LARGE SCALE GENOMIC DNA]</scope>
    <source>
        <strain evidence="5">cv. Missouri 17</strain>
        <tissue evidence="4">Seedling</tissue>
    </source>
</reference>
<sequence length="48" mass="5300">MCIFSLALGPGEEPITFVGKTTRKIMPARGPNDFGWDPVFQPDGFEQT</sequence>
<dbReference type="InterPro" id="IPR002637">
    <property type="entry name" value="RdgB/HAM1"/>
</dbReference>
<feature type="region of interest" description="Disordered" evidence="3">
    <location>
        <begin position="29"/>
        <end position="48"/>
    </location>
</feature>
<dbReference type="AlphaFoldDB" id="A0A3L6G9Q4"/>
<dbReference type="SUPFAM" id="SSF52972">
    <property type="entry name" value="ITPase-like"/>
    <property type="match status" value="1"/>
</dbReference>
<dbReference type="Gene3D" id="3.90.950.10">
    <property type="match status" value="1"/>
</dbReference>
<dbReference type="PANTHER" id="PTHR11067">
    <property type="entry name" value="INOSINE TRIPHOSPHATE PYROPHOSPHATASE/HAM1 PROTEIN"/>
    <property type="match status" value="1"/>
</dbReference>
<evidence type="ECO:0000256" key="3">
    <source>
        <dbReference type="SAM" id="MobiDB-lite"/>
    </source>
</evidence>
<dbReference type="Proteomes" id="UP000251960">
    <property type="component" value="Chromosome 10"/>
</dbReference>
<accession>A0A3L6G9Q4</accession>
<evidence type="ECO:0000313" key="5">
    <source>
        <dbReference type="Proteomes" id="UP000251960"/>
    </source>
</evidence>
<dbReference type="InterPro" id="IPR029001">
    <property type="entry name" value="ITPase-like_fam"/>
</dbReference>
<comment type="similarity">
    <text evidence="1">Belongs to the HAM1 NTPase family.</text>
</comment>
<dbReference type="GO" id="GO:0047429">
    <property type="term" value="F:nucleoside triphosphate diphosphatase activity"/>
    <property type="evidence" value="ECO:0007669"/>
    <property type="project" value="InterPro"/>
</dbReference>
<dbReference type="Pfam" id="PF01725">
    <property type="entry name" value="Ham1p_like"/>
    <property type="match status" value="1"/>
</dbReference>
<dbReference type="PANTHER" id="PTHR11067:SF9">
    <property type="entry name" value="INOSINE TRIPHOSPHATE PYROPHOSPHATASE"/>
    <property type="match status" value="1"/>
</dbReference>
<evidence type="ECO:0000256" key="1">
    <source>
        <dbReference type="ARBA" id="ARBA00008023"/>
    </source>
</evidence>
<evidence type="ECO:0000256" key="2">
    <source>
        <dbReference type="ARBA" id="ARBA00022801"/>
    </source>
</evidence>
<comment type="caution">
    <text evidence="4">The sequence shown here is derived from an EMBL/GenBank/DDBJ whole genome shotgun (WGS) entry which is preliminary data.</text>
</comment>